<evidence type="ECO:0000256" key="16">
    <source>
        <dbReference type="SAM" id="MobiDB-lite"/>
    </source>
</evidence>
<dbReference type="InterPro" id="IPR042530">
    <property type="entry name" value="EME1/EME2_C"/>
</dbReference>
<evidence type="ECO:0000256" key="15">
    <source>
        <dbReference type="RuleBase" id="RU369042"/>
    </source>
</evidence>
<dbReference type="EMBL" id="CAIX01000190">
    <property type="protein sequence ID" value="CCI47871.1"/>
    <property type="molecule type" value="Genomic_DNA"/>
</dbReference>
<keyword evidence="14" id="KW-0469">Meiosis</keyword>
<dbReference type="Gene3D" id="1.10.150.670">
    <property type="entry name" value="Crossover junction endonuclease EME1, DNA-binding domain"/>
    <property type="match status" value="1"/>
</dbReference>
<evidence type="ECO:0000256" key="2">
    <source>
        <dbReference type="ARBA" id="ARBA00004123"/>
    </source>
</evidence>
<protein>
    <recommendedName>
        <fullName evidence="4 15">Crossover junction endonuclease MUS81</fullName>
        <ecNumber evidence="15">3.1.22.-</ecNumber>
    </recommendedName>
</protein>
<proteinExistence type="inferred from homology"/>
<dbReference type="GO" id="GO:0048476">
    <property type="term" value="C:Holliday junction resolvase complex"/>
    <property type="evidence" value="ECO:0007669"/>
    <property type="project" value="UniProtKB-UniRule"/>
</dbReference>
<feature type="domain" description="ERCC4" evidence="17">
    <location>
        <begin position="292"/>
        <end position="391"/>
    </location>
</feature>
<dbReference type="GO" id="GO:0005634">
    <property type="term" value="C:nucleus"/>
    <property type="evidence" value="ECO:0007669"/>
    <property type="project" value="UniProtKB-SubCell"/>
</dbReference>
<evidence type="ECO:0000256" key="14">
    <source>
        <dbReference type="ARBA" id="ARBA00023254"/>
    </source>
</evidence>
<comment type="cofactor">
    <cofactor evidence="1 15">
        <name>Mg(2+)</name>
        <dbReference type="ChEBI" id="CHEBI:18420"/>
    </cofactor>
</comment>
<keyword evidence="5 15" id="KW-0540">Nuclease</keyword>
<dbReference type="SUPFAM" id="SSF47802">
    <property type="entry name" value="DNA polymerase beta, N-terminal domain-like"/>
    <property type="match status" value="1"/>
</dbReference>
<keyword evidence="6 15" id="KW-0479">Metal-binding</keyword>
<dbReference type="PANTHER" id="PTHR13451:SF0">
    <property type="entry name" value="CROSSOVER JUNCTION ENDONUCLEASE MUS81"/>
    <property type="match status" value="1"/>
</dbReference>
<keyword evidence="7 15" id="KW-0255">Endonuclease</keyword>
<dbReference type="GO" id="GO:0046872">
    <property type="term" value="F:metal ion binding"/>
    <property type="evidence" value="ECO:0007669"/>
    <property type="project" value="UniProtKB-UniRule"/>
</dbReference>
<dbReference type="GO" id="GO:0000712">
    <property type="term" value="P:resolution of meiotic recombination intermediates"/>
    <property type="evidence" value="ECO:0007669"/>
    <property type="project" value="TreeGrafter"/>
</dbReference>
<dbReference type="InParanoid" id="A0A024GNF2"/>
<evidence type="ECO:0000256" key="9">
    <source>
        <dbReference type="ARBA" id="ARBA00022801"/>
    </source>
</evidence>
<evidence type="ECO:0000256" key="7">
    <source>
        <dbReference type="ARBA" id="ARBA00022759"/>
    </source>
</evidence>
<dbReference type="GO" id="GO:0006308">
    <property type="term" value="P:DNA catabolic process"/>
    <property type="evidence" value="ECO:0007669"/>
    <property type="project" value="UniProtKB-UniRule"/>
</dbReference>
<dbReference type="Pfam" id="PF14716">
    <property type="entry name" value="HHH_8"/>
    <property type="match status" value="1"/>
</dbReference>
<accession>A0A024GNF2</accession>
<dbReference type="InterPro" id="IPR011335">
    <property type="entry name" value="Restrct_endonuc-II-like"/>
</dbReference>
<evidence type="ECO:0000259" key="17">
    <source>
        <dbReference type="SMART" id="SM00891"/>
    </source>
</evidence>
<keyword evidence="10 15" id="KW-0460">Magnesium</keyword>
<dbReference type="GO" id="GO:0008821">
    <property type="term" value="F:crossover junction DNA endonuclease activity"/>
    <property type="evidence" value="ECO:0007669"/>
    <property type="project" value="UniProtKB-UniRule"/>
</dbReference>
<dbReference type="SMART" id="SM00891">
    <property type="entry name" value="ERCC4"/>
    <property type="match status" value="1"/>
</dbReference>
<dbReference type="InterPro" id="IPR033309">
    <property type="entry name" value="Mus81"/>
</dbReference>
<dbReference type="InterPro" id="IPR047416">
    <property type="entry name" value="XPF_nuclease_Mus81"/>
</dbReference>
<dbReference type="Proteomes" id="UP000053237">
    <property type="component" value="Unassembled WGS sequence"/>
</dbReference>
<dbReference type="EC" id="3.1.22.-" evidence="15"/>
<comment type="caution">
    <text evidence="18">The sequence shown here is derived from an EMBL/GenBank/DDBJ whole genome shotgun (WGS) entry which is preliminary data.</text>
</comment>
<keyword evidence="19" id="KW-1185">Reference proteome</keyword>
<sequence>MTSEATTAPPKAQKRNASRCANSSNIIIVDELQALRKKMRPNSNLSSNYQRAITSIQKFAFPIRSGSEARCLKNIGNYMANQIQSILNKESEKIGNETKQNDSDPIQKYNRVATDAAGSDKAPCHTRLSKEYVPAFQKQPWFILSALNEKKAISDSSAIHLEEIYQHAKSYGLQGTMNQLKTCCAQLSSSHQVIDRNVYGAWFLTGKGKQSAQRCALMAQGTISDDFSGKTAQVRGVHDTLSDQCSKTHTGSDVENIDPEAENEPHIDEKNTRSNSLYNEYLCRDKDSWTLVLLLDHREVLSRRNRSILERKLTERGVTCEVRGLHIGDMIWIARRTRGERIDEFVLNVIVERKEVRDLSGSIIDRRFAEQKHRLQACGLHQVVYLVEGSMTQQTTIMKDGMEDALCLTEFRNDFLVHMSQNADETVAFLSAIHRRLLARFPRDQCFNPKIEGALCPSKFLPSEATTFTALFAKPLISFGEFNRKFQKRTNFSVSEMYQRMLTQIPSLSTSKIAAIVHQFKNFTELMEAMNPSEQLGGDEMDASVSRLGHIRYGENNRLLDARTRNIIRILLQSENYELS</sequence>
<reference evidence="18 19" key="1">
    <citation type="submission" date="2012-05" db="EMBL/GenBank/DDBJ databases">
        <title>Recombination and specialization in a pathogen metapopulation.</title>
        <authorList>
            <person name="Gardiner A."/>
            <person name="Kemen E."/>
            <person name="Schultz-Larsen T."/>
            <person name="MacLean D."/>
            <person name="Van Oosterhout C."/>
            <person name="Jones J.D.G."/>
        </authorList>
    </citation>
    <scope>NUCLEOTIDE SEQUENCE [LARGE SCALE GENOMIC DNA]</scope>
    <source>
        <strain evidence="18 19">Ac Nc2</strain>
    </source>
</reference>
<comment type="subunit">
    <text evidence="15">Interacts with EME1.</text>
</comment>
<dbReference type="SUPFAM" id="SSF52980">
    <property type="entry name" value="Restriction endonuclease-like"/>
    <property type="match status" value="1"/>
</dbReference>
<keyword evidence="13 15" id="KW-0539">Nucleus</keyword>
<dbReference type="PANTHER" id="PTHR13451">
    <property type="entry name" value="CLASS II CROSSOVER JUNCTION ENDONUCLEASE MUS81"/>
    <property type="match status" value="1"/>
</dbReference>
<evidence type="ECO:0000256" key="3">
    <source>
        <dbReference type="ARBA" id="ARBA00010015"/>
    </source>
</evidence>
<dbReference type="GO" id="GO:0048257">
    <property type="term" value="F:3'-flap endonuclease activity"/>
    <property type="evidence" value="ECO:0007669"/>
    <property type="project" value="TreeGrafter"/>
</dbReference>
<dbReference type="InterPro" id="IPR006166">
    <property type="entry name" value="ERCC4_domain"/>
</dbReference>
<evidence type="ECO:0000313" key="18">
    <source>
        <dbReference type="EMBL" id="CCI47871.1"/>
    </source>
</evidence>
<dbReference type="InterPro" id="IPR010996">
    <property type="entry name" value="HHH_MUS81"/>
</dbReference>
<dbReference type="Gene3D" id="1.10.150.110">
    <property type="entry name" value="DNA polymerase beta, N-terminal domain-like"/>
    <property type="match status" value="1"/>
</dbReference>
<comment type="subcellular location">
    <subcellularLocation>
        <location evidence="2 15">Nucleus</location>
    </subcellularLocation>
</comment>
<feature type="region of interest" description="Disordered" evidence="16">
    <location>
        <begin position="248"/>
        <end position="270"/>
    </location>
</feature>
<evidence type="ECO:0000313" key="19">
    <source>
        <dbReference type="Proteomes" id="UP000053237"/>
    </source>
</evidence>
<dbReference type="GO" id="GO:0003677">
    <property type="term" value="F:DNA binding"/>
    <property type="evidence" value="ECO:0007669"/>
    <property type="project" value="UniProtKB-UniRule"/>
</dbReference>
<dbReference type="Gene3D" id="3.40.50.10130">
    <property type="match status" value="1"/>
</dbReference>
<keyword evidence="9 15" id="KW-0378">Hydrolase</keyword>
<evidence type="ECO:0000256" key="4">
    <source>
        <dbReference type="ARBA" id="ARBA00017114"/>
    </source>
</evidence>
<dbReference type="OrthoDB" id="5963188at2759"/>
<dbReference type="InterPro" id="IPR027421">
    <property type="entry name" value="DNA_pol_lamdba_lyase_dom_sf"/>
</dbReference>
<dbReference type="STRING" id="65357.A0A024GNF2"/>
<dbReference type="FunFam" id="3.40.50.10130:FF:000005">
    <property type="entry name" value="crossover junction endonuclease MUS81 isoform X1"/>
    <property type="match status" value="1"/>
</dbReference>
<dbReference type="GO" id="GO:0000727">
    <property type="term" value="P:double-strand break repair via break-induced replication"/>
    <property type="evidence" value="ECO:0007669"/>
    <property type="project" value="UniProtKB-UniRule"/>
</dbReference>
<name>A0A024GNF2_9STRA</name>
<keyword evidence="12 15" id="KW-0234">DNA repair</keyword>
<gene>
    <name evidence="18" type="ORF">BN9_088900</name>
</gene>
<evidence type="ECO:0000256" key="10">
    <source>
        <dbReference type="ARBA" id="ARBA00022842"/>
    </source>
</evidence>
<dbReference type="Pfam" id="PF02732">
    <property type="entry name" value="ERCC4"/>
    <property type="match status" value="1"/>
</dbReference>
<dbReference type="AlphaFoldDB" id="A0A024GNF2"/>
<evidence type="ECO:0000256" key="11">
    <source>
        <dbReference type="ARBA" id="ARBA00023172"/>
    </source>
</evidence>
<evidence type="ECO:0000256" key="13">
    <source>
        <dbReference type="ARBA" id="ARBA00023242"/>
    </source>
</evidence>
<keyword evidence="8 15" id="KW-0227">DNA damage</keyword>
<organism evidence="18 19">
    <name type="scientific">Albugo candida</name>
    <dbReference type="NCBI Taxonomy" id="65357"/>
    <lineage>
        <taxon>Eukaryota</taxon>
        <taxon>Sar</taxon>
        <taxon>Stramenopiles</taxon>
        <taxon>Oomycota</taxon>
        <taxon>Peronosporomycetes</taxon>
        <taxon>Albuginales</taxon>
        <taxon>Albuginaceae</taxon>
        <taxon>Albugo</taxon>
    </lineage>
</organism>
<comment type="similarity">
    <text evidence="3 15">Belongs to the XPF family.</text>
</comment>
<evidence type="ECO:0000256" key="8">
    <source>
        <dbReference type="ARBA" id="ARBA00022763"/>
    </source>
</evidence>
<evidence type="ECO:0000256" key="5">
    <source>
        <dbReference type="ARBA" id="ARBA00022722"/>
    </source>
</evidence>
<comment type="function">
    <text evidence="15">Interacts with EME1 to form a DNA structure-specific endonuclease with substrate preference for branched DNA structures with a 5'-end at the branch nick. Typical substrates include 3'-flap structures, D-loops, replication forks and nicked Holliday junctions. May be required in mitosis for the processing of stalled or collapsed replication fork intermediates. May be required in meiosis for the repair of meiosis-specific double strand breaks subsequent to single-end invasion (SEI).</text>
</comment>
<dbReference type="GO" id="GO:0031573">
    <property type="term" value="P:mitotic intra-S DNA damage checkpoint signaling"/>
    <property type="evidence" value="ECO:0007669"/>
    <property type="project" value="TreeGrafter"/>
</dbReference>
<keyword evidence="11 15" id="KW-0233">DNA recombination</keyword>
<evidence type="ECO:0000256" key="6">
    <source>
        <dbReference type="ARBA" id="ARBA00022723"/>
    </source>
</evidence>
<dbReference type="CDD" id="cd20074">
    <property type="entry name" value="XPF_nuclease_Mus81"/>
    <property type="match status" value="1"/>
</dbReference>
<evidence type="ECO:0000256" key="12">
    <source>
        <dbReference type="ARBA" id="ARBA00023204"/>
    </source>
</evidence>
<evidence type="ECO:0000256" key="1">
    <source>
        <dbReference type="ARBA" id="ARBA00001946"/>
    </source>
</evidence>